<feature type="region of interest" description="Disordered" evidence="10">
    <location>
        <begin position="279"/>
        <end position="317"/>
    </location>
</feature>
<dbReference type="GO" id="GO:0008270">
    <property type="term" value="F:zinc ion binding"/>
    <property type="evidence" value="ECO:0007669"/>
    <property type="project" value="UniProtKB-KW"/>
</dbReference>
<evidence type="ECO:0000256" key="4">
    <source>
        <dbReference type="ARBA" id="ARBA00022801"/>
    </source>
</evidence>
<keyword evidence="9" id="KW-0862">Zinc</keyword>
<dbReference type="EMBL" id="JANPWZ010000001">
    <property type="protein sequence ID" value="KAJ3580541.1"/>
    <property type="molecule type" value="Genomic_DNA"/>
</dbReference>
<feature type="compositionally biased region" description="Basic and acidic residues" evidence="10">
    <location>
        <begin position="834"/>
        <end position="850"/>
    </location>
</feature>
<dbReference type="PROSITE" id="PS00028">
    <property type="entry name" value="ZINC_FINGER_C2H2_1"/>
    <property type="match status" value="1"/>
</dbReference>
<dbReference type="SUPFAM" id="SSF56300">
    <property type="entry name" value="Metallo-dependent phosphatases"/>
    <property type="match status" value="1"/>
</dbReference>
<dbReference type="VEuPathDB" id="FungiDB:F4678DRAFT_413764"/>
<comment type="cofactor">
    <cofactor evidence="1">
        <name>Mn(2+)</name>
        <dbReference type="ChEBI" id="CHEBI:29035"/>
    </cofactor>
</comment>
<accession>A0A9W8TSM4</accession>
<evidence type="ECO:0000256" key="6">
    <source>
        <dbReference type="ARBA" id="ARBA00023211"/>
    </source>
</evidence>
<feature type="region of interest" description="Disordered" evidence="10">
    <location>
        <begin position="830"/>
        <end position="899"/>
    </location>
</feature>
<comment type="catalytic activity">
    <reaction evidence="7">
        <text>O-phospho-L-seryl-[protein] + H2O = L-seryl-[protein] + phosphate</text>
        <dbReference type="Rhea" id="RHEA:20629"/>
        <dbReference type="Rhea" id="RHEA-COMP:9863"/>
        <dbReference type="Rhea" id="RHEA-COMP:11604"/>
        <dbReference type="ChEBI" id="CHEBI:15377"/>
        <dbReference type="ChEBI" id="CHEBI:29999"/>
        <dbReference type="ChEBI" id="CHEBI:43474"/>
        <dbReference type="ChEBI" id="CHEBI:83421"/>
        <dbReference type="EC" id="3.1.3.16"/>
    </reaction>
</comment>
<dbReference type="Pfam" id="PF16891">
    <property type="entry name" value="STPPase_N"/>
    <property type="match status" value="1"/>
</dbReference>
<keyword evidence="13" id="KW-1185">Reference proteome</keyword>
<dbReference type="EC" id="3.1.3.16" evidence="2"/>
<feature type="region of interest" description="Disordered" evidence="10">
    <location>
        <begin position="1"/>
        <end position="21"/>
    </location>
</feature>
<name>A0A9W8TSM4_9PEZI</name>
<evidence type="ECO:0000256" key="3">
    <source>
        <dbReference type="ARBA" id="ARBA00022723"/>
    </source>
</evidence>
<dbReference type="InterPro" id="IPR013087">
    <property type="entry name" value="Znf_C2H2_type"/>
</dbReference>
<evidence type="ECO:0000313" key="12">
    <source>
        <dbReference type="EMBL" id="KAJ3580541.1"/>
    </source>
</evidence>
<feature type="compositionally biased region" description="Basic and acidic residues" evidence="10">
    <location>
        <begin position="293"/>
        <end position="304"/>
    </location>
</feature>
<dbReference type="InterPro" id="IPR006186">
    <property type="entry name" value="Ser/Thr-sp_prot-phosphatase"/>
</dbReference>
<comment type="catalytic activity">
    <reaction evidence="8">
        <text>O-phospho-L-threonyl-[protein] + H2O = L-threonyl-[protein] + phosphate</text>
        <dbReference type="Rhea" id="RHEA:47004"/>
        <dbReference type="Rhea" id="RHEA-COMP:11060"/>
        <dbReference type="Rhea" id="RHEA-COMP:11605"/>
        <dbReference type="ChEBI" id="CHEBI:15377"/>
        <dbReference type="ChEBI" id="CHEBI:30013"/>
        <dbReference type="ChEBI" id="CHEBI:43474"/>
        <dbReference type="ChEBI" id="CHEBI:61977"/>
        <dbReference type="EC" id="3.1.3.16"/>
    </reaction>
</comment>
<evidence type="ECO:0000256" key="2">
    <source>
        <dbReference type="ARBA" id="ARBA00013081"/>
    </source>
</evidence>
<sequence length="943" mass="105679">MATIYSISSGDAASGSAGQSTTTGASINDAFVRCLDLYRSLTFQLLEKGNSDVGGGVDLNRLTDEFGRLRIWGEQTKASLPPRARASLDDFLRSEGKLSKEVEQILAQLRTLLSLAISATEESEEQITALDGNTSDSMVSDSDYSTDSRSEDCVDPSVQLLYHLASLLRRPGLKGRYLRHTNTVNVDAATFFDIRHIGEKLRQWSRPARETSVISEKDEAVSVKEISERERNQSTKSLHYVLCRRLANANAQRREQLKFWTKNPCQMYRLQETSVDNSGAKALKSAIQKRPKKDNASTEDDRSTMKPQSKGLKSEKSRSTTVFTFSTVAESALLESGTETGKPQTIYAESVVARQWSARVPPPPKQLEAVDGPEQYECPYCHMNLSLGLMHRRTWTCHECNFGLEEKQELVQHLRDNHSGNWTDRQLSIILEMSERPMEESIILPCSLCTSELSLNKLLDHIAEHLEELSLFALPVNSELDDNNNSNRVIGVDSCESGEKKAPSQLDSLQFSDIPQSDREAMEGESSIPYVQSPTASLVVGTASGHLPDDDLASSTSVSSLDMIVDKVVKHAYLLQTLNPASIRSLQPALSIWEIKSLCEKAKEILLSQSALLELEAPMVVCGDVQGQFTNLLQCFDIGGFPPAANYLFMGNYVGETPDIKTICLLFSYKIKYPENFFLLRGSQELQEIPRRSPDYDNIEKWNAITDVFNCLPFAAIIDDKIFVVHGGLSPDLTSMEQIRGIVRPIHSLSDDHLLSHLLSTNPNNKITGWSKDTLGSWQFGPDVVSRFLQKHNLDLICRSHERVIGGYEFFAERQLVTVYSASNEDYIISPTRRTRDADDPERSRIEKPGPENPTPGNADSTNRESGSRVKANPWQDAWKAYPPPPRRHNDRGPARPFFDTRRFERPRTWRLQIQIAQSRNGFDSRCQTDVQLIPLVTVSYSD</sequence>
<keyword evidence="5" id="KW-0904">Protein phosphatase</keyword>
<dbReference type="InterPro" id="IPR029052">
    <property type="entry name" value="Metallo-depent_PP-like"/>
</dbReference>
<dbReference type="PANTHER" id="PTHR11668">
    <property type="entry name" value="SERINE/THREONINE PROTEIN PHOSPHATASE"/>
    <property type="match status" value="1"/>
</dbReference>
<keyword evidence="9" id="KW-0863">Zinc-finger</keyword>
<comment type="caution">
    <text evidence="12">The sequence shown here is derived from an EMBL/GenBank/DDBJ whole genome shotgun (WGS) entry which is preliminary data.</text>
</comment>
<dbReference type="SMART" id="SM00156">
    <property type="entry name" value="PP2Ac"/>
    <property type="match status" value="1"/>
</dbReference>
<protein>
    <recommendedName>
        <fullName evidence="2">protein-serine/threonine phosphatase</fullName>
        <ecNumber evidence="2">3.1.3.16</ecNumber>
    </recommendedName>
</protein>
<dbReference type="Proteomes" id="UP001148614">
    <property type="component" value="Unassembled WGS sequence"/>
</dbReference>
<dbReference type="GO" id="GO:0004722">
    <property type="term" value="F:protein serine/threonine phosphatase activity"/>
    <property type="evidence" value="ECO:0007669"/>
    <property type="project" value="UniProtKB-EC"/>
</dbReference>
<evidence type="ECO:0000256" key="8">
    <source>
        <dbReference type="ARBA" id="ARBA00048336"/>
    </source>
</evidence>
<proteinExistence type="predicted"/>
<dbReference type="SMART" id="SM00355">
    <property type="entry name" value="ZnF_C2H2"/>
    <property type="match status" value="2"/>
</dbReference>
<evidence type="ECO:0000259" key="11">
    <source>
        <dbReference type="PROSITE" id="PS50157"/>
    </source>
</evidence>
<feature type="domain" description="C2H2-type" evidence="11">
    <location>
        <begin position="395"/>
        <end position="423"/>
    </location>
</feature>
<dbReference type="VEuPathDB" id="FungiDB:F4678DRAFT_91691"/>
<dbReference type="AlphaFoldDB" id="A0A9W8TSM4"/>
<organism evidence="12 13">
    <name type="scientific">Xylaria arbuscula</name>
    <dbReference type="NCBI Taxonomy" id="114810"/>
    <lineage>
        <taxon>Eukaryota</taxon>
        <taxon>Fungi</taxon>
        <taxon>Dikarya</taxon>
        <taxon>Ascomycota</taxon>
        <taxon>Pezizomycotina</taxon>
        <taxon>Sordariomycetes</taxon>
        <taxon>Xylariomycetidae</taxon>
        <taxon>Xylariales</taxon>
        <taxon>Xylariaceae</taxon>
        <taxon>Xylaria</taxon>
    </lineage>
</organism>
<dbReference type="GO" id="GO:0005737">
    <property type="term" value="C:cytoplasm"/>
    <property type="evidence" value="ECO:0007669"/>
    <property type="project" value="TreeGrafter"/>
</dbReference>
<keyword evidence="3" id="KW-0479">Metal-binding</keyword>
<dbReference type="InterPro" id="IPR050341">
    <property type="entry name" value="PP1_catalytic_subunit"/>
</dbReference>
<dbReference type="PANTHER" id="PTHR11668:SF300">
    <property type="entry name" value="SERINE_THREONINE-PROTEIN PHOSPHATASE"/>
    <property type="match status" value="1"/>
</dbReference>
<feature type="region of interest" description="Disordered" evidence="10">
    <location>
        <begin position="126"/>
        <end position="151"/>
    </location>
</feature>
<evidence type="ECO:0000256" key="10">
    <source>
        <dbReference type="SAM" id="MobiDB-lite"/>
    </source>
</evidence>
<evidence type="ECO:0000256" key="7">
    <source>
        <dbReference type="ARBA" id="ARBA00047761"/>
    </source>
</evidence>
<gene>
    <name evidence="12" type="ORF">NPX13_g20</name>
</gene>
<dbReference type="Pfam" id="PF00149">
    <property type="entry name" value="Metallophos"/>
    <property type="match status" value="1"/>
</dbReference>
<evidence type="ECO:0000256" key="9">
    <source>
        <dbReference type="PROSITE-ProRule" id="PRU00042"/>
    </source>
</evidence>
<evidence type="ECO:0000256" key="1">
    <source>
        <dbReference type="ARBA" id="ARBA00001936"/>
    </source>
</evidence>
<dbReference type="PRINTS" id="PR00114">
    <property type="entry name" value="STPHPHTASE"/>
</dbReference>
<evidence type="ECO:0000313" key="13">
    <source>
        <dbReference type="Proteomes" id="UP001148614"/>
    </source>
</evidence>
<keyword evidence="4" id="KW-0378">Hydrolase</keyword>
<dbReference type="InterPro" id="IPR031675">
    <property type="entry name" value="STPPase_N"/>
</dbReference>
<keyword evidence="6" id="KW-0464">Manganese</keyword>
<evidence type="ECO:0000256" key="5">
    <source>
        <dbReference type="ARBA" id="ARBA00022912"/>
    </source>
</evidence>
<feature type="compositionally biased region" description="Polar residues" evidence="10">
    <location>
        <begin position="131"/>
        <end position="145"/>
    </location>
</feature>
<dbReference type="GO" id="GO:0005634">
    <property type="term" value="C:nucleus"/>
    <property type="evidence" value="ECO:0007669"/>
    <property type="project" value="TreeGrafter"/>
</dbReference>
<dbReference type="PROSITE" id="PS50157">
    <property type="entry name" value="ZINC_FINGER_C2H2_2"/>
    <property type="match status" value="1"/>
</dbReference>
<dbReference type="Gene3D" id="3.60.21.10">
    <property type="match status" value="1"/>
</dbReference>
<dbReference type="InterPro" id="IPR004843">
    <property type="entry name" value="Calcineurin-like_PHP"/>
</dbReference>
<reference evidence="12" key="1">
    <citation type="submission" date="2022-07" db="EMBL/GenBank/DDBJ databases">
        <title>Genome Sequence of Xylaria arbuscula.</title>
        <authorList>
            <person name="Buettner E."/>
        </authorList>
    </citation>
    <scope>NUCLEOTIDE SEQUENCE</scope>
    <source>
        <strain evidence="12">VT107</strain>
    </source>
</reference>